<dbReference type="Ensembl" id="ENSEBUT00000018080.1">
    <property type="protein sequence ID" value="ENSEBUP00000017504.1"/>
    <property type="gene ID" value="ENSEBUG00000010939.1"/>
</dbReference>
<reference evidence="2" key="2">
    <citation type="submission" date="2025-09" db="UniProtKB">
        <authorList>
            <consortium name="Ensembl"/>
        </authorList>
    </citation>
    <scope>IDENTIFICATION</scope>
</reference>
<name>A0A8C4QNK2_EPTBU</name>
<evidence type="ECO:0000313" key="3">
    <source>
        <dbReference type="Proteomes" id="UP000694388"/>
    </source>
</evidence>
<dbReference type="AlphaFoldDB" id="A0A8C4QNK2"/>
<sequence length="205" mass="22027">MNTAGRFWLIPVGGVRAGLKSHKIAVVFLFDCAHQSAASRSPCLAKGATTSLFLVVISPGNRNYFQTSCVVSPPPHDPAACTDTQGIPRAEGEEWQPPSCPCCVMHCLSNGSLLVTHQACPTPTSTSCPPERFLVAQVSPGSCCPHYVCVCKPCMRRPMVCTPGHFLRILPASPNHCCSRYVCGKTCVFCNDSPCVFTPRILTTL</sequence>
<dbReference type="Proteomes" id="UP000694388">
    <property type="component" value="Unplaced"/>
</dbReference>
<feature type="domain" description="VWFC" evidence="1">
    <location>
        <begin position="79"/>
        <end position="150"/>
    </location>
</feature>
<proteinExistence type="predicted"/>
<evidence type="ECO:0000259" key="1">
    <source>
        <dbReference type="PROSITE" id="PS50184"/>
    </source>
</evidence>
<reference evidence="2" key="1">
    <citation type="submission" date="2025-08" db="UniProtKB">
        <authorList>
            <consortium name="Ensembl"/>
        </authorList>
    </citation>
    <scope>IDENTIFICATION</scope>
</reference>
<keyword evidence="3" id="KW-1185">Reference proteome</keyword>
<protein>
    <recommendedName>
        <fullName evidence="1">VWFC domain-containing protein</fullName>
    </recommendedName>
</protein>
<accession>A0A8C4QNK2</accession>
<organism evidence="2 3">
    <name type="scientific">Eptatretus burgeri</name>
    <name type="common">Inshore hagfish</name>
    <dbReference type="NCBI Taxonomy" id="7764"/>
    <lineage>
        <taxon>Eukaryota</taxon>
        <taxon>Metazoa</taxon>
        <taxon>Chordata</taxon>
        <taxon>Craniata</taxon>
        <taxon>Vertebrata</taxon>
        <taxon>Cyclostomata</taxon>
        <taxon>Myxini</taxon>
        <taxon>Myxiniformes</taxon>
        <taxon>Myxinidae</taxon>
        <taxon>Eptatretinae</taxon>
        <taxon>Eptatretus</taxon>
    </lineage>
</organism>
<dbReference type="PROSITE" id="PS50184">
    <property type="entry name" value="VWFC_2"/>
    <property type="match status" value="1"/>
</dbReference>
<dbReference type="InterPro" id="IPR001007">
    <property type="entry name" value="VWF_dom"/>
</dbReference>
<evidence type="ECO:0000313" key="2">
    <source>
        <dbReference type="Ensembl" id="ENSEBUP00000017504.1"/>
    </source>
</evidence>